<dbReference type="GO" id="GO:0048646">
    <property type="term" value="P:anatomical structure formation involved in morphogenesis"/>
    <property type="evidence" value="ECO:0007669"/>
    <property type="project" value="UniProtKB-ARBA"/>
</dbReference>
<dbReference type="CDD" id="cd00033">
    <property type="entry name" value="CCP"/>
    <property type="match status" value="10"/>
</dbReference>
<dbReference type="GO" id="GO:0016318">
    <property type="term" value="P:ommatidial rotation"/>
    <property type="evidence" value="ECO:0007669"/>
    <property type="project" value="UniProtKB-ARBA"/>
</dbReference>
<dbReference type="InterPro" id="IPR000436">
    <property type="entry name" value="Sushi_SCR_CCP_dom"/>
</dbReference>
<feature type="disulfide bond" evidence="8">
    <location>
        <begin position="1643"/>
        <end position="1670"/>
    </location>
</feature>
<feature type="disulfide bond" evidence="8">
    <location>
        <begin position="2107"/>
        <end position="2134"/>
    </location>
</feature>
<dbReference type="InterPro" id="IPR001759">
    <property type="entry name" value="PTX_dom"/>
</dbReference>
<evidence type="ECO:0000259" key="9">
    <source>
        <dbReference type="PROSITE" id="PS50026"/>
    </source>
</evidence>
<evidence type="ECO:0000256" key="4">
    <source>
        <dbReference type="ARBA" id="ARBA00022837"/>
    </source>
</evidence>
<dbReference type="InterPro" id="IPR002035">
    <property type="entry name" value="VWF_A"/>
</dbReference>
<dbReference type="EMBL" id="BLKM01000555">
    <property type="protein sequence ID" value="GFG35556.1"/>
    <property type="molecule type" value="Genomic_DNA"/>
</dbReference>
<dbReference type="FunFam" id="2.10.25.10:FF:000122">
    <property type="entry name" value="Protein crumbs homolog 2"/>
    <property type="match status" value="2"/>
</dbReference>
<keyword evidence="3" id="KW-0677">Repeat</keyword>
<dbReference type="GO" id="GO:0005911">
    <property type="term" value="C:cell-cell junction"/>
    <property type="evidence" value="ECO:0007669"/>
    <property type="project" value="UniProtKB-ARBA"/>
</dbReference>
<dbReference type="Pfam" id="PF07699">
    <property type="entry name" value="Ephrin_rec_like"/>
    <property type="match status" value="3"/>
</dbReference>
<dbReference type="GO" id="GO:0050769">
    <property type="term" value="P:positive regulation of neurogenesis"/>
    <property type="evidence" value="ECO:0007669"/>
    <property type="project" value="UniProtKB-ARBA"/>
</dbReference>
<feature type="domain" description="Sushi" evidence="12">
    <location>
        <begin position="1673"/>
        <end position="1743"/>
    </location>
</feature>
<dbReference type="SMART" id="SM00179">
    <property type="entry name" value="EGF_CA"/>
    <property type="match status" value="6"/>
</dbReference>
<dbReference type="GO" id="GO:0009952">
    <property type="term" value="P:anterior/posterior pattern specification"/>
    <property type="evidence" value="ECO:0007669"/>
    <property type="project" value="UniProtKB-ARBA"/>
</dbReference>
<evidence type="ECO:0000256" key="8">
    <source>
        <dbReference type="PROSITE-ProRule" id="PRU00302"/>
    </source>
</evidence>
<feature type="domain" description="Sushi" evidence="12">
    <location>
        <begin position="384"/>
        <end position="443"/>
    </location>
</feature>
<accession>A0A6L2PST7</accession>
<dbReference type="SUPFAM" id="SSF57535">
    <property type="entry name" value="Complement control module/SCR domain"/>
    <property type="match status" value="11"/>
</dbReference>
<dbReference type="PROSITE" id="PS50825">
    <property type="entry name" value="HYR"/>
    <property type="match status" value="2"/>
</dbReference>
<dbReference type="PROSITE" id="PS00022">
    <property type="entry name" value="EGF_1"/>
    <property type="match status" value="5"/>
</dbReference>
<dbReference type="FunFam" id="2.10.25.10:FF:000173">
    <property type="entry name" value="Neurogenic locus notch protein 2"/>
    <property type="match status" value="1"/>
</dbReference>
<comment type="caution">
    <text evidence="7">Lacks conserved residue(s) required for the propagation of feature annotation.</text>
</comment>
<feature type="disulfide bond" evidence="8">
    <location>
        <begin position="1888"/>
        <end position="1915"/>
    </location>
</feature>
<dbReference type="PROSITE" id="PS51828">
    <property type="entry name" value="PTX_2"/>
    <property type="match status" value="1"/>
</dbReference>
<dbReference type="SMART" id="SM00032">
    <property type="entry name" value="CCP"/>
    <property type="match status" value="11"/>
</dbReference>
<evidence type="ECO:0000313" key="15">
    <source>
        <dbReference type="Proteomes" id="UP000502823"/>
    </source>
</evidence>
<dbReference type="Proteomes" id="UP000502823">
    <property type="component" value="Unassembled WGS sequence"/>
</dbReference>
<dbReference type="FunFam" id="2.10.25.10:FF:000143">
    <property type="entry name" value="Protein crumbs 1"/>
    <property type="match status" value="1"/>
</dbReference>
<proteinExistence type="predicted"/>
<dbReference type="Gene3D" id="2.60.120.200">
    <property type="match status" value="1"/>
</dbReference>
<gene>
    <name evidence="14" type="ORF">Cfor_06234</name>
</gene>
<dbReference type="PROSITE" id="PS01186">
    <property type="entry name" value="EGF_2"/>
    <property type="match status" value="5"/>
</dbReference>
<feature type="domain" description="Sushi" evidence="12">
    <location>
        <begin position="504"/>
        <end position="567"/>
    </location>
</feature>
<dbReference type="GO" id="GO:0030097">
    <property type="term" value="P:hemopoiesis"/>
    <property type="evidence" value="ECO:0007669"/>
    <property type="project" value="UniProtKB-ARBA"/>
</dbReference>
<sequence length="2194" mass="239734">MKSRERKSLRCWLIPVYSVSVDVTKAVGFHEFEPVGNKVFYNAGQGSKKKLKDTGSKLENSILKSKIEALGEVLKKHVNSLRAANNKQVELVFLVDSSASVGADNFESELKFVRKLLADFTVSENATHVSVIAYSSPDNVVRHIDHITSPSRTNHKCGLLQYELPSIKYTGGGTYTRGALLEAQAVLQHGRPGSRLALFLITDGFSNGGDPLPVARELKEQGVTIFTFGIRNGNTKELYEMASQPGEEYSYILDSFGEFEALVRRALHQDLKAGSYQPLDNSSFCDSLCSAKSNCCDSLASCSCGTHTGHFSCLCPAGYYGSGLAGSCKLCPNGTYSLGLVPGDVSLCLPCPDPNHVTVGSATSVQDCRCKKGFVASGDQCKVITCPKLTAPLKGFFVKKSCGNVLNAACGVRCRVGYQLIGSSIRLCQDDGTWSGQEAKCVVKACPAPKSPKNGAVACSSHDYIIDTECEFSCLPGYTLIGSRHRNCLPLARWDGLHTTCKPLFCPPLATVSNGEYTPGGCATKKQVYGTRCNISCATGFQLKGRKSRICGEGGKWTGQDVNTCVDVTPPKIQCPENIVVGTDPGEDYAAVNWTAPIATDNDGHPPTVWTRPATRQPMKIKIGRMTVTYVATDASRHKTKCNFTITVEDREAPSIDRCESPPPFLLDSGDNGSLTWEPPLFNDNSGEPVEVSRIPDTDLFPYGTTAVTYTALDIYGNNATCIVNITVEENVCQKPLDPINGHVNCTANVDSLHCTLTCEDGYAFAVQPHDYFCTYDSDGSVLAPDSTIDPFPDCSLTILPNSVSQDGAITIEGDSTVCEDPAFLSQVEGHVREKITQQLAEACGAALSCHVEDMVTICDQILSGLEEESNVVVRRRRDNKRQRNVSTFLISYSHNLICFNVQSHAFVIIPLFLIVSLSYVYFVALRSLKLFFKEFRILQSGMHRMKDSLQHSVRKGLLLNLPHHKTPLKVKEVEFKSKLKFVCAPGSMFRNDTCVKCPVGTYYNMTTLICESCPLGYYQPVEGSIICLSCPPGTSTRRTHAKNVRECRSLCPPGCFGRKYKHWKSSVPGLTPCTTCDYGSYQPKPGQTECSRCPGNWTTLKRGSVDVSDCKEGQHIGVECLLLPCLNGGSCHNLGPGIFTCECKPGFIGSYCEVQVKGCDSSPCLHGAFCMDTNPAQYNCSCLPGYSGLNCEVKIDECSSNPCLNGAICVDSINSFTCLCSDGFQGVLCEENIDECSALPCLHNATCIDGIASYSCQCTEGYSGRLCEIEPFDACVSEPCHNDATCIFTGLNYSCVCPNGFEGRNCEVNTDDCRNNPCTNNGTCIDLIAGYKCVCATVYTGNHCESKLPSEYFLRFPSSGTTDYVLMKGPHSPLTQVSLCLWLKSADSFNYGTVFSYATSISDNSFTLTDYNGFVLYVNGERIVTDITANDGFWHSVCVMWHSSNGEWSIYIDAKLGDNGTGLANGTFIPGDGILILGQEQDLMGSGFSEAESFLGYLSNVAMWDYILQVTEVWDLAMLCGASSRAGNIFIWTDFLNGIHGELKVENSSFCTDCVAPAAPFQGSVSLSGAGSVAVYTCNVGFSLRWGNTEHTTVERKCLKQGDWEGPTPFCIRKSCGFPGYFPQGVIRGRSYRYTDTIRYHCNRGYKQIGNPVRVCMANGKWSGEVPVCEGKRCEVLEPPVNGRMRSVLLESGDAQRNSSTVLQYGHQVEVECDVGFQLDGSSILTCLEDGQWDDTVPICHPIGCKNPPLIAHGLITKSDTNSTANYNNRKEFSVPVDRIRGDGHETEVVVYDFGKQLTYECERGYVFHNDGGNSELRITCEENGVWRGQVTDCVPIECPAPSAFEHGWVTLKTHHGDTANPRRQNSSSISNDGIVYIYGSETEASCTLGYRLVGPVVRECLENGEWSSAEPRCEQVTCDLSTLILFSDLPMPITENGAFNVSGNFYGDLADFICKPGYRLTLPMFSNSWSLMKLTWTCQMNGSWVLFNNIDTGSEFMDAVLKRGQSLCQPFQYKCPEPKEPDNGYILRDDSSKTLTVGSIAKFKCRLGYILHGSDISTCQEDGQWSHYNRTCAPVQCHNPPAPYHTELVNVATEYVYGNMLNFRCKEGYQAFGVMTSRCLATGKWSRVRGKCTRISCGKPPADNGATILGASYLYQDQVVYSCPPGMTVSSHPVITCLSDGTWSGNPTCEEV</sequence>
<dbReference type="PANTHER" id="PTHR45656:SF4">
    <property type="entry name" value="PROTEIN CBR-CLEC-78"/>
    <property type="match status" value="1"/>
</dbReference>
<dbReference type="InterPro" id="IPR051277">
    <property type="entry name" value="SEZ6_CSMD_C4BPB_Regulators"/>
</dbReference>
<feature type="domain" description="Sushi" evidence="12">
    <location>
        <begin position="1838"/>
        <end position="1917"/>
    </location>
</feature>
<dbReference type="InterPro" id="IPR011641">
    <property type="entry name" value="Tyr-kin_ephrin_A/B_rcpt-like"/>
</dbReference>
<dbReference type="CDD" id="cd00054">
    <property type="entry name" value="EGF_CA"/>
    <property type="match status" value="6"/>
</dbReference>
<dbReference type="SMART" id="SM00159">
    <property type="entry name" value="PTX"/>
    <property type="match status" value="1"/>
</dbReference>
<evidence type="ECO:0000256" key="3">
    <source>
        <dbReference type="ARBA" id="ARBA00022737"/>
    </source>
</evidence>
<dbReference type="PROSITE" id="PS50026">
    <property type="entry name" value="EGF_3"/>
    <property type="match status" value="6"/>
</dbReference>
<dbReference type="CDD" id="cd01450">
    <property type="entry name" value="vWFA_subfamily_ECM"/>
    <property type="match status" value="1"/>
</dbReference>
<dbReference type="InterPro" id="IPR013320">
    <property type="entry name" value="ConA-like_dom_sf"/>
</dbReference>
<keyword evidence="8" id="KW-0768">Sushi</keyword>
<evidence type="ECO:0000256" key="5">
    <source>
        <dbReference type="ARBA" id="ARBA00023157"/>
    </source>
</evidence>
<feature type="domain" description="HYR" evidence="11">
    <location>
        <begin position="651"/>
        <end position="730"/>
    </location>
</feature>
<dbReference type="PROSITE" id="PS50234">
    <property type="entry name" value="VWFA"/>
    <property type="match status" value="1"/>
</dbReference>
<feature type="domain" description="Sushi" evidence="12">
    <location>
        <begin position="1615"/>
        <end position="1672"/>
    </location>
</feature>
<dbReference type="FunFam" id="2.60.120.200:FF:000012">
    <property type="entry name" value="neuronal pentraxin receptor"/>
    <property type="match status" value="1"/>
</dbReference>
<feature type="domain" description="Pentraxin (PTX)" evidence="13">
    <location>
        <begin position="1351"/>
        <end position="1552"/>
    </location>
</feature>
<comment type="caution">
    <text evidence="14">The sequence shown here is derived from an EMBL/GenBank/DDBJ whole genome shotgun (WGS) entry which is preliminary data.</text>
</comment>
<dbReference type="GO" id="GO:0035282">
    <property type="term" value="P:segmentation"/>
    <property type="evidence" value="ECO:0007669"/>
    <property type="project" value="UniProtKB-ARBA"/>
</dbReference>
<dbReference type="SUPFAM" id="SSF57184">
    <property type="entry name" value="Growth factor receptor domain"/>
    <property type="match status" value="3"/>
</dbReference>
<dbReference type="InterPro" id="IPR000152">
    <property type="entry name" value="EGF-type_Asp/Asn_hydroxyl_site"/>
</dbReference>
<feature type="disulfide bond" evidence="7">
    <location>
        <begin position="1336"/>
        <end position="1345"/>
    </location>
</feature>
<dbReference type="Pfam" id="PF12661">
    <property type="entry name" value="hEGF"/>
    <property type="match status" value="1"/>
</dbReference>
<keyword evidence="2" id="KW-0732">Signal</keyword>
<dbReference type="PROSITE" id="PS01187">
    <property type="entry name" value="EGF_CA"/>
    <property type="match status" value="2"/>
</dbReference>
<dbReference type="Pfam" id="PF00084">
    <property type="entry name" value="Sushi"/>
    <property type="match status" value="11"/>
</dbReference>
<evidence type="ECO:0000256" key="2">
    <source>
        <dbReference type="ARBA" id="ARBA00022729"/>
    </source>
</evidence>
<feature type="disulfide bond" evidence="8">
    <location>
        <begin position="2047"/>
        <end position="2074"/>
    </location>
</feature>
<dbReference type="GO" id="GO:0040008">
    <property type="term" value="P:regulation of growth"/>
    <property type="evidence" value="ECO:0007669"/>
    <property type="project" value="UniProtKB-ARBA"/>
</dbReference>
<keyword evidence="15" id="KW-1185">Reference proteome</keyword>
<feature type="domain" description="EGF-like" evidence="9">
    <location>
        <begin position="1233"/>
        <end position="1269"/>
    </location>
</feature>
<dbReference type="SMART" id="SM00181">
    <property type="entry name" value="EGF"/>
    <property type="match status" value="8"/>
</dbReference>
<dbReference type="InterPro" id="IPR018097">
    <property type="entry name" value="EGF_Ca-bd_CS"/>
</dbReference>
<feature type="domain" description="Sushi" evidence="12">
    <location>
        <begin position="444"/>
        <end position="503"/>
    </location>
</feature>
<dbReference type="FunFam" id="2.10.25.10:FF:000012">
    <property type="entry name" value="Delta-like protein"/>
    <property type="match status" value="2"/>
</dbReference>
<dbReference type="Gene3D" id="2.10.25.10">
    <property type="entry name" value="Laminin"/>
    <property type="match status" value="6"/>
</dbReference>
<feature type="domain" description="Sushi" evidence="12">
    <location>
        <begin position="2015"/>
        <end position="2076"/>
    </location>
</feature>
<dbReference type="InterPro" id="IPR009030">
    <property type="entry name" value="Growth_fac_rcpt_cys_sf"/>
</dbReference>
<feature type="domain" description="VWFA" evidence="10">
    <location>
        <begin position="90"/>
        <end position="271"/>
    </location>
</feature>
<feature type="domain" description="EGF-like" evidence="9">
    <location>
        <begin position="1156"/>
        <end position="1193"/>
    </location>
</feature>
<feature type="domain" description="Sushi" evidence="12">
    <location>
        <begin position="2077"/>
        <end position="2136"/>
    </location>
</feature>
<dbReference type="Gene3D" id="2.10.70.10">
    <property type="entry name" value="Complement Module, domain 1"/>
    <property type="match status" value="11"/>
</dbReference>
<dbReference type="Gene3D" id="2.10.50.10">
    <property type="entry name" value="Tumor Necrosis Factor Receptor, subunit A, domain 2"/>
    <property type="match status" value="3"/>
</dbReference>
<dbReference type="InterPro" id="IPR001881">
    <property type="entry name" value="EGF-like_Ca-bd_dom"/>
</dbReference>
<dbReference type="Gene3D" id="3.40.50.410">
    <property type="entry name" value="von Willebrand factor, type A domain"/>
    <property type="match status" value="1"/>
</dbReference>
<dbReference type="SMART" id="SM01411">
    <property type="entry name" value="Ephrin_rec_like"/>
    <property type="match status" value="3"/>
</dbReference>
<evidence type="ECO:0000259" key="11">
    <source>
        <dbReference type="PROSITE" id="PS50825"/>
    </source>
</evidence>
<name>A0A6L2PST7_COPFO</name>
<dbReference type="GO" id="GO:0120035">
    <property type="term" value="P:regulation of plasma membrane bounded cell projection organization"/>
    <property type="evidence" value="ECO:0007669"/>
    <property type="project" value="UniProtKB-ARBA"/>
</dbReference>
<feature type="domain" description="Sushi" evidence="12">
    <location>
        <begin position="1772"/>
        <end position="1837"/>
    </location>
</feature>
<dbReference type="SMART" id="SM00327">
    <property type="entry name" value="VWA"/>
    <property type="match status" value="1"/>
</dbReference>
<dbReference type="GO" id="GO:0019904">
    <property type="term" value="F:protein domain specific binding"/>
    <property type="evidence" value="ECO:0007669"/>
    <property type="project" value="UniProtKB-ARBA"/>
</dbReference>
<dbReference type="InterPro" id="IPR000742">
    <property type="entry name" value="EGF"/>
</dbReference>
<feature type="domain" description="Sushi" evidence="12">
    <location>
        <begin position="2137"/>
        <end position="2193"/>
    </location>
</feature>
<feature type="disulfide bond" evidence="7">
    <location>
        <begin position="1259"/>
        <end position="1268"/>
    </location>
</feature>
<keyword evidence="6" id="KW-0325">Glycoprotein</keyword>
<dbReference type="InterPro" id="IPR036465">
    <property type="entry name" value="vWFA_dom_sf"/>
</dbReference>
<keyword evidence="1 7" id="KW-0245">EGF-like domain</keyword>
<evidence type="ECO:0000259" key="13">
    <source>
        <dbReference type="PROSITE" id="PS51828"/>
    </source>
</evidence>
<feature type="domain" description="Sushi" evidence="12">
    <location>
        <begin position="1553"/>
        <end position="1614"/>
    </location>
</feature>
<dbReference type="GO" id="GO:0007411">
    <property type="term" value="P:axon guidance"/>
    <property type="evidence" value="ECO:0007669"/>
    <property type="project" value="UniProtKB-ARBA"/>
</dbReference>
<evidence type="ECO:0008006" key="16">
    <source>
        <dbReference type="Google" id="ProtNLM"/>
    </source>
</evidence>
<feature type="disulfide bond" evidence="8">
    <location>
        <begin position="414"/>
        <end position="441"/>
    </location>
</feature>
<dbReference type="GO" id="GO:0048056">
    <property type="term" value="P:R3/R4 cell differentiation"/>
    <property type="evidence" value="ECO:0007669"/>
    <property type="project" value="UniProtKB-ARBA"/>
</dbReference>
<dbReference type="SUPFAM" id="SSF57196">
    <property type="entry name" value="EGF/Laminin"/>
    <property type="match status" value="3"/>
</dbReference>
<dbReference type="GO" id="GO:0048863">
    <property type="term" value="P:stem cell differentiation"/>
    <property type="evidence" value="ECO:0007669"/>
    <property type="project" value="UniProtKB-ARBA"/>
</dbReference>
<feature type="domain" description="EGF-like" evidence="9">
    <location>
        <begin position="1310"/>
        <end position="1346"/>
    </location>
</feature>
<reference evidence="15" key="1">
    <citation type="submission" date="2020-01" db="EMBL/GenBank/DDBJ databases">
        <title>Draft genome sequence of the Termite Coptotermes fromosanus.</title>
        <authorList>
            <person name="Itakura S."/>
            <person name="Yosikawa Y."/>
            <person name="Umezawa K."/>
        </authorList>
    </citation>
    <scope>NUCLEOTIDE SEQUENCE [LARGE SCALE GENOMIC DNA]</scope>
</reference>
<dbReference type="InterPro" id="IPR035976">
    <property type="entry name" value="Sushi/SCR/CCP_sf"/>
</dbReference>
<feature type="disulfide bond" evidence="7">
    <location>
        <begin position="1183"/>
        <end position="1192"/>
    </location>
</feature>
<dbReference type="Pfam" id="PF00008">
    <property type="entry name" value="EGF"/>
    <property type="match status" value="5"/>
</dbReference>
<feature type="domain" description="HYR" evidence="11">
    <location>
        <begin position="566"/>
        <end position="650"/>
    </location>
</feature>
<dbReference type="SUPFAM" id="SSF49899">
    <property type="entry name" value="Concanavalin A-like lectins/glucanases"/>
    <property type="match status" value="1"/>
</dbReference>
<organism evidence="14 15">
    <name type="scientific">Coptotermes formosanus</name>
    <name type="common">Formosan subterranean termite</name>
    <dbReference type="NCBI Taxonomy" id="36987"/>
    <lineage>
        <taxon>Eukaryota</taxon>
        <taxon>Metazoa</taxon>
        <taxon>Ecdysozoa</taxon>
        <taxon>Arthropoda</taxon>
        <taxon>Hexapoda</taxon>
        <taxon>Insecta</taxon>
        <taxon>Pterygota</taxon>
        <taxon>Neoptera</taxon>
        <taxon>Polyneoptera</taxon>
        <taxon>Dictyoptera</taxon>
        <taxon>Blattodea</taxon>
        <taxon>Blattoidea</taxon>
        <taxon>Termitoidae</taxon>
        <taxon>Rhinotermitidae</taxon>
        <taxon>Coptotermes</taxon>
    </lineage>
</organism>
<feature type="disulfide bond" evidence="7">
    <location>
        <begin position="1221"/>
        <end position="1230"/>
    </location>
</feature>
<dbReference type="InterPro" id="IPR013032">
    <property type="entry name" value="EGF-like_CS"/>
</dbReference>
<evidence type="ECO:0000313" key="14">
    <source>
        <dbReference type="EMBL" id="GFG35556.1"/>
    </source>
</evidence>
<dbReference type="Pfam" id="PF02494">
    <property type="entry name" value="HYR"/>
    <property type="match status" value="2"/>
</dbReference>
<feature type="disulfide bond" evidence="7">
    <location>
        <begin position="1144"/>
        <end position="1153"/>
    </location>
</feature>
<dbReference type="SUPFAM" id="SSF53300">
    <property type="entry name" value="vWA-like"/>
    <property type="match status" value="1"/>
</dbReference>
<dbReference type="GO" id="GO:0005509">
    <property type="term" value="F:calcium ion binding"/>
    <property type="evidence" value="ECO:0007669"/>
    <property type="project" value="InterPro"/>
</dbReference>
<evidence type="ECO:0000259" key="12">
    <source>
        <dbReference type="PROSITE" id="PS50923"/>
    </source>
</evidence>
<dbReference type="GO" id="GO:0032991">
    <property type="term" value="C:protein-containing complex"/>
    <property type="evidence" value="ECO:0007669"/>
    <property type="project" value="UniProtKB-ARBA"/>
</dbReference>
<dbReference type="PRINTS" id="PR00895">
    <property type="entry name" value="PENTAXIN"/>
</dbReference>
<evidence type="ECO:0000256" key="7">
    <source>
        <dbReference type="PROSITE-ProRule" id="PRU00076"/>
    </source>
</evidence>
<feature type="disulfide bond" evidence="8">
    <location>
        <begin position="1714"/>
        <end position="1741"/>
    </location>
</feature>
<dbReference type="OrthoDB" id="6515930at2759"/>
<protein>
    <recommendedName>
        <fullName evidence="16">Sushi, von Willebrand factor type A, EGF and pentraxin domain-containing protein 1</fullName>
    </recommendedName>
</protein>
<feature type="disulfide bond" evidence="7">
    <location>
        <begin position="1298"/>
        <end position="1307"/>
    </location>
</feature>
<evidence type="ECO:0000256" key="6">
    <source>
        <dbReference type="ARBA" id="ARBA00023180"/>
    </source>
</evidence>
<feature type="domain" description="EGF-like" evidence="9">
    <location>
        <begin position="1195"/>
        <end position="1231"/>
    </location>
</feature>
<dbReference type="InterPro" id="IPR003410">
    <property type="entry name" value="HYR_dom"/>
</dbReference>
<feature type="disulfide bond" evidence="8">
    <location>
        <begin position="474"/>
        <end position="501"/>
    </location>
</feature>
<dbReference type="PANTHER" id="PTHR45656">
    <property type="entry name" value="PROTEIN CBR-CLEC-78"/>
    <property type="match status" value="1"/>
</dbReference>
<keyword evidence="4" id="KW-0106">Calcium</keyword>
<feature type="domain" description="EGF-like" evidence="9">
    <location>
        <begin position="1272"/>
        <end position="1308"/>
    </location>
</feature>
<keyword evidence="5 7" id="KW-1015">Disulfide bond</keyword>
<dbReference type="Pfam" id="PF00092">
    <property type="entry name" value="VWA"/>
    <property type="match status" value="1"/>
</dbReference>
<evidence type="ECO:0000259" key="10">
    <source>
        <dbReference type="PROSITE" id="PS50234"/>
    </source>
</evidence>
<evidence type="ECO:0000256" key="1">
    <source>
        <dbReference type="ARBA" id="ARBA00022536"/>
    </source>
</evidence>
<dbReference type="PROSITE" id="PS00010">
    <property type="entry name" value="ASX_HYDROXYL"/>
    <property type="match status" value="3"/>
</dbReference>
<dbReference type="PROSITE" id="PS50923">
    <property type="entry name" value="SUSHI"/>
    <property type="match status" value="11"/>
</dbReference>
<dbReference type="InParanoid" id="A0A6L2PST7"/>
<dbReference type="Pfam" id="PF00354">
    <property type="entry name" value="Pentaxin"/>
    <property type="match status" value="1"/>
</dbReference>
<feature type="domain" description="EGF-like" evidence="9">
    <location>
        <begin position="1117"/>
        <end position="1154"/>
    </location>
</feature>